<dbReference type="Gene3D" id="3.30.450.20">
    <property type="entry name" value="PAS domain"/>
    <property type="match status" value="1"/>
</dbReference>
<feature type="domain" description="PAS" evidence="3">
    <location>
        <begin position="195"/>
        <end position="238"/>
    </location>
</feature>
<sequence length="238" mass="27569">VSREEIPQKRIARDLEKYKEEYDDLMTKVLLASTNAERDSLMEQVKKLSQSFDVSKILPKREQDPKKARTVKSLDISKRNIDTQNGLILENARQHINEFTEIAEKYSSRGARNIWTVLIFTFLFVLYLIVVLPERIVVPIKRLSNFVKQIEKGDLKVAIKGFPRDEIGVLVYHLSRMLIQVRKVDGLKTQKIHESERKFRFLINSIKEGIIILNDELRLLTANKPALMIIGSDPEKIG</sequence>
<dbReference type="PROSITE" id="PS50112">
    <property type="entry name" value="PAS"/>
    <property type="match status" value="1"/>
</dbReference>
<dbReference type="SUPFAM" id="SSF55785">
    <property type="entry name" value="PYP-like sensor domain (PAS domain)"/>
    <property type="match status" value="1"/>
</dbReference>
<dbReference type="InterPro" id="IPR003660">
    <property type="entry name" value="HAMP_dom"/>
</dbReference>
<gene>
    <name evidence="5" type="ORF">S12H4_31198</name>
</gene>
<dbReference type="GO" id="GO:0007165">
    <property type="term" value="P:signal transduction"/>
    <property type="evidence" value="ECO:0007669"/>
    <property type="project" value="InterPro"/>
</dbReference>
<keyword evidence="1" id="KW-0175">Coiled coil</keyword>
<protein>
    <recommendedName>
        <fullName evidence="6">HAMP domain-containing protein</fullName>
    </recommendedName>
</protein>
<evidence type="ECO:0000313" key="5">
    <source>
        <dbReference type="EMBL" id="GAI96028.1"/>
    </source>
</evidence>
<dbReference type="GO" id="GO:0016020">
    <property type="term" value="C:membrane"/>
    <property type="evidence" value="ECO:0007669"/>
    <property type="project" value="InterPro"/>
</dbReference>
<feature type="coiled-coil region" evidence="1">
    <location>
        <begin position="8"/>
        <end position="51"/>
    </location>
</feature>
<evidence type="ECO:0000256" key="2">
    <source>
        <dbReference type="SAM" id="Phobius"/>
    </source>
</evidence>
<dbReference type="InterPro" id="IPR035965">
    <property type="entry name" value="PAS-like_dom_sf"/>
</dbReference>
<comment type="caution">
    <text evidence="5">The sequence shown here is derived from an EMBL/GenBank/DDBJ whole genome shotgun (WGS) entry which is preliminary data.</text>
</comment>
<keyword evidence="2" id="KW-0812">Transmembrane</keyword>
<feature type="transmembrane region" description="Helical" evidence="2">
    <location>
        <begin position="114"/>
        <end position="132"/>
    </location>
</feature>
<dbReference type="Gene3D" id="6.10.340.10">
    <property type="match status" value="1"/>
</dbReference>
<keyword evidence="2" id="KW-1133">Transmembrane helix</keyword>
<name>X1SSY5_9ZZZZ</name>
<evidence type="ECO:0000259" key="4">
    <source>
        <dbReference type="PROSITE" id="PS50885"/>
    </source>
</evidence>
<evidence type="ECO:0000259" key="3">
    <source>
        <dbReference type="PROSITE" id="PS50112"/>
    </source>
</evidence>
<proteinExistence type="predicted"/>
<dbReference type="EMBL" id="BARW01018189">
    <property type="protein sequence ID" value="GAI96028.1"/>
    <property type="molecule type" value="Genomic_DNA"/>
</dbReference>
<dbReference type="AlphaFoldDB" id="X1SSY5"/>
<dbReference type="InterPro" id="IPR000014">
    <property type="entry name" value="PAS"/>
</dbReference>
<accession>X1SSY5</accession>
<reference evidence="5" key="1">
    <citation type="journal article" date="2014" name="Front. Microbiol.">
        <title>High frequency of phylogenetically diverse reductive dehalogenase-homologous genes in deep subseafloor sedimentary metagenomes.</title>
        <authorList>
            <person name="Kawai M."/>
            <person name="Futagami T."/>
            <person name="Toyoda A."/>
            <person name="Takaki Y."/>
            <person name="Nishi S."/>
            <person name="Hori S."/>
            <person name="Arai W."/>
            <person name="Tsubouchi T."/>
            <person name="Morono Y."/>
            <person name="Uchiyama I."/>
            <person name="Ito T."/>
            <person name="Fujiyama A."/>
            <person name="Inagaki F."/>
            <person name="Takami H."/>
        </authorList>
    </citation>
    <scope>NUCLEOTIDE SEQUENCE</scope>
    <source>
        <strain evidence="5">Expedition CK06-06</strain>
    </source>
</reference>
<feature type="non-terminal residue" evidence="5">
    <location>
        <position position="1"/>
    </location>
</feature>
<keyword evidence="2" id="KW-0472">Membrane</keyword>
<evidence type="ECO:0000256" key="1">
    <source>
        <dbReference type="SAM" id="Coils"/>
    </source>
</evidence>
<dbReference type="CDD" id="cd06225">
    <property type="entry name" value="HAMP"/>
    <property type="match status" value="1"/>
</dbReference>
<evidence type="ECO:0008006" key="6">
    <source>
        <dbReference type="Google" id="ProtNLM"/>
    </source>
</evidence>
<dbReference type="SUPFAM" id="SSF158472">
    <property type="entry name" value="HAMP domain-like"/>
    <property type="match status" value="1"/>
</dbReference>
<feature type="domain" description="HAMP" evidence="4">
    <location>
        <begin position="134"/>
        <end position="186"/>
    </location>
</feature>
<dbReference type="PROSITE" id="PS50885">
    <property type="entry name" value="HAMP"/>
    <property type="match status" value="1"/>
</dbReference>
<organism evidence="5">
    <name type="scientific">marine sediment metagenome</name>
    <dbReference type="NCBI Taxonomy" id="412755"/>
    <lineage>
        <taxon>unclassified sequences</taxon>
        <taxon>metagenomes</taxon>
        <taxon>ecological metagenomes</taxon>
    </lineage>
</organism>